<protein>
    <submittedName>
        <fullName evidence="4">V-type ATP synthase subunit C</fullName>
        <ecNumber evidence="4">3.6.3.14</ecNumber>
    </submittedName>
</protein>
<dbReference type="InterPro" id="IPR050873">
    <property type="entry name" value="V-ATPase_V0D/AC39_subunit"/>
</dbReference>
<dbReference type="Pfam" id="PF01992">
    <property type="entry name" value="vATP-synt_AC39"/>
    <property type="match status" value="1"/>
</dbReference>
<dbReference type="GeneID" id="55584016"/>
<reference evidence="4 5" key="1">
    <citation type="journal article" date="2019" name="ISME J.">
        <title>Isolation and characterization of a thermophilic sulfur- and iron-reducing thaumarchaeote from a terrestrial acidic hot spring.</title>
        <authorList>
            <person name="Kato S."/>
            <person name="Itoh T."/>
            <person name="Yuki M."/>
            <person name="Nagamori M."/>
            <person name="Ohnishi M."/>
            <person name="Uematsu K."/>
            <person name="Suzuki K."/>
            <person name="Takashina T."/>
            <person name="Ohkuma M."/>
        </authorList>
    </citation>
    <scope>NUCLEOTIDE SEQUENCE [LARGE SCALE GENOMIC DNA]</scope>
    <source>
        <strain evidence="4 5">NAS-02</strain>
    </source>
</reference>
<dbReference type="InterPro" id="IPR044911">
    <property type="entry name" value="V-type_ATPase_csu/dsu_dom_3"/>
</dbReference>
<keyword evidence="5" id="KW-1185">Reference proteome</keyword>
<dbReference type="RefSeq" id="WP_174447924.1">
    <property type="nucleotide sequence ID" value="NZ_AP018732.1"/>
</dbReference>
<keyword evidence="4" id="KW-0378">Hydrolase</keyword>
<dbReference type="AlphaFoldDB" id="A0A4P2VJU4"/>
<dbReference type="InterPro" id="IPR002843">
    <property type="entry name" value="ATPase_V0-cplx_csu/dsu"/>
</dbReference>
<dbReference type="GO" id="GO:0046961">
    <property type="term" value="F:proton-transporting ATPase activity, rotational mechanism"/>
    <property type="evidence" value="ECO:0007669"/>
    <property type="project" value="InterPro"/>
</dbReference>
<evidence type="ECO:0000256" key="1">
    <source>
        <dbReference type="ARBA" id="ARBA00006709"/>
    </source>
</evidence>
<dbReference type="EMBL" id="AP018732">
    <property type="protein sequence ID" value="BBE41595.1"/>
    <property type="molecule type" value="Genomic_DNA"/>
</dbReference>
<dbReference type="OrthoDB" id="4272at2157"/>
<name>A0A4P2VJU4_9ARCH</name>
<dbReference type="Gene3D" id="1.10.132.50">
    <property type="entry name" value="ATP synthase (C/AC39) subunit, domain 3"/>
    <property type="match status" value="1"/>
</dbReference>
<dbReference type="KEGG" id="ccai:NAS2_0198"/>
<evidence type="ECO:0000313" key="5">
    <source>
        <dbReference type="Proteomes" id="UP000509448"/>
    </source>
</evidence>
<organism evidence="4 5">
    <name type="scientific">Conexivisphaera calida</name>
    <dbReference type="NCBI Taxonomy" id="1874277"/>
    <lineage>
        <taxon>Archaea</taxon>
        <taxon>Nitrososphaerota</taxon>
        <taxon>Conexivisphaeria</taxon>
        <taxon>Conexivisphaerales</taxon>
        <taxon>Conexivisphaeraceae</taxon>
        <taxon>Conexivisphaera</taxon>
    </lineage>
</organism>
<dbReference type="SUPFAM" id="SSF103486">
    <property type="entry name" value="V-type ATP synthase subunit C"/>
    <property type="match status" value="1"/>
</dbReference>
<keyword evidence="3" id="KW-0406">Ion transport</keyword>
<dbReference type="GO" id="GO:0016787">
    <property type="term" value="F:hydrolase activity"/>
    <property type="evidence" value="ECO:0007669"/>
    <property type="project" value="UniProtKB-KW"/>
</dbReference>
<dbReference type="Proteomes" id="UP000509448">
    <property type="component" value="Chromosome"/>
</dbReference>
<gene>
    <name evidence="4" type="ORF">NAS2_0198</name>
</gene>
<accession>A0A4P2VJU4</accession>
<evidence type="ECO:0000313" key="4">
    <source>
        <dbReference type="EMBL" id="BBE41595.1"/>
    </source>
</evidence>
<proteinExistence type="inferred from homology"/>
<keyword evidence="2" id="KW-0813">Transport</keyword>
<dbReference type="InterPro" id="IPR035067">
    <property type="entry name" value="V-type_ATPase_csu/dsu"/>
</dbReference>
<evidence type="ECO:0000256" key="2">
    <source>
        <dbReference type="ARBA" id="ARBA00022448"/>
    </source>
</evidence>
<sequence length="349" mass="38661">MPRLTEYEDDVYAITKAYFIRGTLLDRTFFKLAVGFTSVEELSERLRSTRYAQSLGNERISRAKDLEKILMGSLMDLHYRLMRLYSGDGVLTALFERYTSWDVKAVLRGKAVGQTYEQILDGLYMRAEELLGRRDLVIRAAAAKDLGGAVMGLSGTEYYDVAQEGLKIYESTGDPASFDIVVDRFTIGGIARIAIRGGEDEDTYVGRLVLSMVDEYNLGLALRYASIGLPATQASQLLITEGNLYLSPDPLRRLMSEGAPPASYADMLRRTPYGAYLKGDDANAVISSVISFRLHTADGAWAAAAMEPPVLAALVFLVENEVRNLSAIAFGIENRVPKDDIYALLRFPE</sequence>
<dbReference type="PANTHER" id="PTHR38682:SF1">
    <property type="entry name" value="V-TYPE ATP SYNTHASE SUBUNIT C"/>
    <property type="match status" value="1"/>
</dbReference>
<dbReference type="PANTHER" id="PTHR38682">
    <property type="entry name" value="V-TYPE ATP SYNTHASE SUBUNIT C"/>
    <property type="match status" value="1"/>
</dbReference>
<comment type="similarity">
    <text evidence="1">Belongs to the V-ATPase V0D/AC39 subunit family.</text>
</comment>
<dbReference type="EC" id="3.6.3.14" evidence="4"/>
<dbReference type="Gene3D" id="1.20.1690.10">
    <property type="entry name" value="V-type ATP synthase subunit C domain"/>
    <property type="match status" value="2"/>
</dbReference>
<dbReference type="InterPro" id="IPR036079">
    <property type="entry name" value="ATPase_csu/dsu_sf"/>
</dbReference>
<evidence type="ECO:0000256" key="3">
    <source>
        <dbReference type="ARBA" id="ARBA00023065"/>
    </source>
</evidence>